<evidence type="ECO:0000313" key="8">
    <source>
        <dbReference type="Proteomes" id="UP000294998"/>
    </source>
</evidence>
<sequence>MRNQDPLIVETLVEELEKDDIRLHTNSTPSKIVKNADGSLTVKCDGQSDVIMDCVIWAAGRVPATDKIGLENASVETNERSYVKVDKYQNTNVKGIYAAGYIIKYRPYFLPIILHKI</sequence>
<dbReference type="InterPro" id="IPR036188">
    <property type="entry name" value="FAD/NAD-bd_sf"/>
</dbReference>
<keyword evidence="4" id="KW-1015">Disulfide bond</keyword>
<evidence type="ECO:0000256" key="5">
    <source>
        <dbReference type="ARBA" id="ARBA00023284"/>
    </source>
</evidence>
<feature type="domain" description="FAD/NAD(P)-binding" evidence="6">
    <location>
        <begin position="3"/>
        <end position="103"/>
    </location>
</feature>
<dbReference type="AlphaFoldDB" id="A0AAQ2BJV3"/>
<proteinExistence type="inferred from homology"/>
<dbReference type="GO" id="GO:0034599">
    <property type="term" value="P:cellular response to oxidative stress"/>
    <property type="evidence" value="ECO:0007669"/>
    <property type="project" value="TreeGrafter"/>
</dbReference>
<name>A0AAQ2BJV3_HAEHA</name>
<dbReference type="GO" id="GO:0005829">
    <property type="term" value="C:cytosol"/>
    <property type="evidence" value="ECO:0007669"/>
    <property type="project" value="TreeGrafter"/>
</dbReference>
<gene>
    <name evidence="7" type="ORF">EGH31_1107</name>
</gene>
<comment type="cofactor">
    <cofactor evidence="1">
        <name>FAD</name>
        <dbReference type="ChEBI" id="CHEBI:57692"/>
    </cofactor>
</comment>
<dbReference type="GO" id="GO:0045454">
    <property type="term" value="P:cell redox homeostasis"/>
    <property type="evidence" value="ECO:0007669"/>
    <property type="project" value="InterPro"/>
</dbReference>
<keyword evidence="3 7" id="KW-0560">Oxidoreductase</keyword>
<dbReference type="GO" id="GO:0006749">
    <property type="term" value="P:glutathione metabolic process"/>
    <property type="evidence" value="ECO:0007669"/>
    <property type="project" value="TreeGrafter"/>
</dbReference>
<accession>A0AAQ2BJV3</accession>
<organism evidence="7 8">
    <name type="scientific">Haemophilus haemolyticus</name>
    <dbReference type="NCBI Taxonomy" id="726"/>
    <lineage>
        <taxon>Bacteria</taxon>
        <taxon>Pseudomonadati</taxon>
        <taxon>Pseudomonadota</taxon>
        <taxon>Gammaproteobacteria</taxon>
        <taxon>Pasteurellales</taxon>
        <taxon>Pasteurellaceae</taxon>
        <taxon>Haemophilus</taxon>
    </lineage>
</organism>
<dbReference type="Gene3D" id="3.50.50.60">
    <property type="entry name" value="FAD/NAD(P)-binding domain"/>
    <property type="match status" value="2"/>
</dbReference>
<dbReference type="SUPFAM" id="SSF51905">
    <property type="entry name" value="FAD/NAD(P)-binding domain"/>
    <property type="match status" value="1"/>
</dbReference>
<evidence type="ECO:0000256" key="4">
    <source>
        <dbReference type="ARBA" id="ARBA00023157"/>
    </source>
</evidence>
<comment type="similarity">
    <text evidence="2">Belongs to the class-I pyridine nucleotide-disulfide oxidoreductase family.</text>
</comment>
<evidence type="ECO:0000313" key="7">
    <source>
        <dbReference type="EMBL" id="TDN41281.1"/>
    </source>
</evidence>
<comment type="caution">
    <text evidence="7">The sequence shown here is derived from an EMBL/GenBank/DDBJ whole genome shotgun (WGS) entry which is preliminary data.</text>
</comment>
<reference evidence="7 8" key="1">
    <citation type="submission" date="2018-12" db="EMBL/GenBank/DDBJ databases">
        <authorList>
            <person name="Fluit A.C."/>
        </authorList>
    </citation>
    <scope>NUCLEOTIDE SEQUENCE [LARGE SCALE GENOMIC DNA]</scope>
    <source>
        <strain evidence="7 8">16-549009</strain>
    </source>
</reference>
<dbReference type="InterPro" id="IPR023753">
    <property type="entry name" value="FAD/NAD-binding_dom"/>
</dbReference>
<dbReference type="PANTHER" id="PTHR42737">
    <property type="entry name" value="GLUTATHIONE REDUCTASE"/>
    <property type="match status" value="1"/>
</dbReference>
<keyword evidence="5" id="KW-0676">Redox-active center</keyword>
<protein>
    <submittedName>
        <fullName evidence="7">Glutathione reductase</fullName>
        <ecNumber evidence="7">1.8.1.7</ecNumber>
    </submittedName>
</protein>
<dbReference type="EMBL" id="RWKG01000030">
    <property type="protein sequence ID" value="TDN41281.1"/>
    <property type="molecule type" value="Genomic_DNA"/>
</dbReference>
<evidence type="ECO:0000259" key="6">
    <source>
        <dbReference type="Pfam" id="PF07992"/>
    </source>
</evidence>
<dbReference type="EC" id="1.8.1.7" evidence="7"/>
<dbReference type="PRINTS" id="PR00368">
    <property type="entry name" value="FADPNR"/>
</dbReference>
<dbReference type="GO" id="GO:0004362">
    <property type="term" value="F:glutathione-disulfide reductase (NADPH) activity"/>
    <property type="evidence" value="ECO:0007669"/>
    <property type="project" value="UniProtKB-EC"/>
</dbReference>
<evidence type="ECO:0000256" key="2">
    <source>
        <dbReference type="ARBA" id="ARBA00007532"/>
    </source>
</evidence>
<dbReference type="InterPro" id="IPR046952">
    <property type="entry name" value="GSHR/TRXR-like"/>
</dbReference>
<dbReference type="PANTHER" id="PTHR42737:SF2">
    <property type="entry name" value="GLUTATHIONE REDUCTASE"/>
    <property type="match status" value="1"/>
</dbReference>
<dbReference type="Proteomes" id="UP000294998">
    <property type="component" value="Unassembled WGS sequence"/>
</dbReference>
<evidence type="ECO:0000256" key="3">
    <source>
        <dbReference type="ARBA" id="ARBA00023002"/>
    </source>
</evidence>
<dbReference type="Pfam" id="PF07992">
    <property type="entry name" value="Pyr_redox_2"/>
    <property type="match status" value="1"/>
</dbReference>
<dbReference type="GO" id="GO:0050660">
    <property type="term" value="F:flavin adenine dinucleotide binding"/>
    <property type="evidence" value="ECO:0007669"/>
    <property type="project" value="InterPro"/>
</dbReference>
<evidence type="ECO:0000256" key="1">
    <source>
        <dbReference type="ARBA" id="ARBA00001974"/>
    </source>
</evidence>